<protein>
    <submittedName>
        <fullName evidence="1">Uncharacterized protein</fullName>
    </submittedName>
</protein>
<reference evidence="1" key="1">
    <citation type="submission" date="2022-10" db="EMBL/GenBank/DDBJ databases">
        <title>Culturing micro-colonial fungi from biological soil crusts in the Mojave desert and describing Neophaeococcomyces mojavensis, and introducing the new genera and species Taxawa tesnikishii.</title>
        <authorList>
            <person name="Kurbessoian T."/>
            <person name="Stajich J.E."/>
        </authorList>
    </citation>
    <scope>NUCLEOTIDE SEQUENCE</scope>
    <source>
        <strain evidence="1">TK_35</strain>
    </source>
</reference>
<dbReference type="EMBL" id="JAPDRN010000071">
    <property type="protein sequence ID" value="KAJ9628442.1"/>
    <property type="molecule type" value="Genomic_DNA"/>
</dbReference>
<dbReference type="AlphaFoldDB" id="A0AA38XYJ7"/>
<keyword evidence="2" id="KW-1185">Reference proteome</keyword>
<gene>
    <name evidence="1" type="ORF">H2204_009279</name>
</gene>
<name>A0AA38XYJ7_9EURO</name>
<evidence type="ECO:0000313" key="1">
    <source>
        <dbReference type="EMBL" id="KAJ9628442.1"/>
    </source>
</evidence>
<proteinExistence type="predicted"/>
<organism evidence="1 2">
    <name type="scientific">Knufia peltigerae</name>
    <dbReference type="NCBI Taxonomy" id="1002370"/>
    <lineage>
        <taxon>Eukaryota</taxon>
        <taxon>Fungi</taxon>
        <taxon>Dikarya</taxon>
        <taxon>Ascomycota</taxon>
        <taxon>Pezizomycotina</taxon>
        <taxon>Eurotiomycetes</taxon>
        <taxon>Chaetothyriomycetidae</taxon>
        <taxon>Chaetothyriales</taxon>
        <taxon>Trichomeriaceae</taxon>
        <taxon>Knufia</taxon>
    </lineage>
</organism>
<dbReference type="Proteomes" id="UP001172681">
    <property type="component" value="Unassembled WGS sequence"/>
</dbReference>
<evidence type="ECO:0000313" key="2">
    <source>
        <dbReference type="Proteomes" id="UP001172681"/>
    </source>
</evidence>
<comment type="caution">
    <text evidence="1">The sequence shown here is derived from an EMBL/GenBank/DDBJ whole genome shotgun (WGS) entry which is preliminary data.</text>
</comment>
<accession>A0AA38XYJ7</accession>
<sequence>MGNPGAEEDCHGGFHIGEITRLPTTLTQLPQGDMSTSHRTPVHDFDIKAQLSLPVLEHTEDAPVSLDDLRAAEEGADVSIDRRLERRIRYVKWSTHITLAAKRLSQSHTTND</sequence>